<evidence type="ECO:0000256" key="1">
    <source>
        <dbReference type="SAM" id="Coils"/>
    </source>
</evidence>
<feature type="domain" description="Recombinase" evidence="2">
    <location>
        <begin position="164"/>
        <end position="288"/>
    </location>
</feature>
<evidence type="ECO:0000313" key="3">
    <source>
        <dbReference type="EMBL" id="KAA6449364.1"/>
    </source>
</evidence>
<dbReference type="Gene3D" id="3.90.1750.20">
    <property type="entry name" value="Putative Large Serine Recombinase, Chain B, Domain 2"/>
    <property type="match status" value="1"/>
</dbReference>
<dbReference type="InterPro" id="IPR006119">
    <property type="entry name" value="Resolv_N"/>
</dbReference>
<sequence length="503" mass="59562">MDLKERIKRVAIYLRKSRDNEGEESDTTLAKHRNRLLEIAKKNNWEHEIFQEVESSMDSNRQEYRRMIHQLKESLFDAVLSVNLARVTRDDAETPKFMRLLREEDILFITDSERIYDLEVQEDWQALKFTGFVNNWEYENIRAQLRKGKIDSAKTGRWSNGAPPFGYIYNQLKKKIEIDKEKAEGVKLAFQMAIDGIGVDNIAIHLNQLGFRTNRGKLFQGHSITRMIRSETYKGWIVSNRLKGRNTYEGKIRPKEQWIVKKDAIKPCIIDESTWDLANEKLDQRKQLSPRAKQRRHGLSNIIKCALCGRTHSVTIRKDRNNRKEIKPCNKKNQLGESCYNRGINYNTMMELIIDSIRTQRTHIITELKKLKEERRPNIDTKSQKIGIIEDRIKKVSRALEMLQIQLEEELIDLENFKERKKKRTIELNNLQKELKKLQDTTEEDEIKSKESVIKRLDFFLNNWQQLDDSMLNDTLMSFISKVIWHYPKGSKEPPKLTIEWLE</sequence>
<evidence type="ECO:0000313" key="4">
    <source>
        <dbReference type="Proteomes" id="UP000324326"/>
    </source>
</evidence>
<gene>
    <name evidence="3" type="ORF">DX927_15750</name>
</gene>
<accession>A0A5M8RR65</accession>
<dbReference type="InterPro" id="IPR038109">
    <property type="entry name" value="DNA_bind_recomb_sf"/>
</dbReference>
<dbReference type="GO" id="GO:0003677">
    <property type="term" value="F:DNA binding"/>
    <property type="evidence" value="ECO:0007669"/>
    <property type="project" value="InterPro"/>
</dbReference>
<feature type="coiled-coil region" evidence="1">
    <location>
        <begin position="354"/>
        <end position="448"/>
    </location>
</feature>
<proteinExistence type="predicted"/>
<evidence type="ECO:0000259" key="2">
    <source>
        <dbReference type="PROSITE" id="PS51737"/>
    </source>
</evidence>
<reference evidence="3 4" key="1">
    <citation type="submission" date="2018-08" db="EMBL/GenBank/DDBJ databases">
        <title>Bacillus phenotypic plasticity.</title>
        <authorList>
            <person name="Hurtado E."/>
        </authorList>
    </citation>
    <scope>NUCLEOTIDE SEQUENCE [LARGE SCALE GENOMIC DNA]</scope>
    <source>
        <strain evidence="3 4">427</strain>
    </source>
</reference>
<organism evidence="3 4">
    <name type="scientific">Bacillus swezeyi</name>
    <dbReference type="NCBI Taxonomy" id="1925020"/>
    <lineage>
        <taxon>Bacteria</taxon>
        <taxon>Bacillati</taxon>
        <taxon>Bacillota</taxon>
        <taxon>Bacilli</taxon>
        <taxon>Bacillales</taxon>
        <taxon>Bacillaceae</taxon>
        <taxon>Bacillus</taxon>
    </lineage>
</organism>
<dbReference type="InterPro" id="IPR025827">
    <property type="entry name" value="Zn_ribbon_recom_dom"/>
</dbReference>
<dbReference type="InterPro" id="IPR050639">
    <property type="entry name" value="SSR_resolvase"/>
</dbReference>
<dbReference type="GO" id="GO:0000150">
    <property type="term" value="F:DNA strand exchange activity"/>
    <property type="evidence" value="ECO:0007669"/>
    <property type="project" value="InterPro"/>
</dbReference>
<keyword evidence="1" id="KW-0175">Coiled coil</keyword>
<dbReference type="Gene3D" id="3.40.50.1390">
    <property type="entry name" value="Resolvase, N-terminal catalytic domain"/>
    <property type="match status" value="1"/>
</dbReference>
<dbReference type="InterPro" id="IPR011109">
    <property type="entry name" value="DNA_bind_recombinase_dom"/>
</dbReference>
<dbReference type="Pfam" id="PF07508">
    <property type="entry name" value="Recombinase"/>
    <property type="match status" value="1"/>
</dbReference>
<protein>
    <submittedName>
        <fullName evidence="3">Recombinase family protein</fullName>
    </submittedName>
</protein>
<dbReference type="Proteomes" id="UP000324326">
    <property type="component" value="Unassembled WGS sequence"/>
</dbReference>
<dbReference type="EMBL" id="QSND01000003">
    <property type="protein sequence ID" value="KAA6449364.1"/>
    <property type="molecule type" value="Genomic_DNA"/>
</dbReference>
<name>A0A5M8RR65_9BACI</name>
<dbReference type="InterPro" id="IPR036162">
    <property type="entry name" value="Resolvase-like_N_sf"/>
</dbReference>
<dbReference type="Pfam" id="PF13408">
    <property type="entry name" value="Zn_ribbon_recom"/>
    <property type="match status" value="1"/>
</dbReference>
<dbReference type="PROSITE" id="PS51737">
    <property type="entry name" value="RECOMBINASE_DNA_BIND"/>
    <property type="match status" value="1"/>
</dbReference>
<comment type="caution">
    <text evidence="3">The sequence shown here is derived from an EMBL/GenBank/DDBJ whole genome shotgun (WGS) entry which is preliminary data.</text>
</comment>
<dbReference type="Pfam" id="PF00239">
    <property type="entry name" value="Resolvase"/>
    <property type="match status" value="1"/>
</dbReference>
<dbReference type="PANTHER" id="PTHR30461">
    <property type="entry name" value="DNA-INVERTASE FROM LAMBDOID PROPHAGE"/>
    <property type="match status" value="1"/>
</dbReference>
<dbReference type="PANTHER" id="PTHR30461:SF23">
    <property type="entry name" value="DNA RECOMBINASE-RELATED"/>
    <property type="match status" value="1"/>
</dbReference>
<dbReference type="SUPFAM" id="SSF53041">
    <property type="entry name" value="Resolvase-like"/>
    <property type="match status" value="1"/>
</dbReference>
<dbReference type="RefSeq" id="WP_148958617.1">
    <property type="nucleotide sequence ID" value="NZ_QSND01000003.1"/>
</dbReference>
<dbReference type="CDD" id="cd00338">
    <property type="entry name" value="Ser_Recombinase"/>
    <property type="match status" value="1"/>
</dbReference>
<dbReference type="AlphaFoldDB" id="A0A5M8RR65"/>
<dbReference type="SMART" id="SM00857">
    <property type="entry name" value="Resolvase"/>
    <property type="match status" value="1"/>
</dbReference>